<keyword evidence="5 10" id="KW-0720">Serine protease</keyword>
<dbReference type="InterPro" id="IPR033116">
    <property type="entry name" value="TRYPSIN_SER"/>
</dbReference>
<evidence type="ECO:0000259" key="14">
    <source>
        <dbReference type="PROSITE" id="PS50240"/>
    </source>
</evidence>
<dbReference type="PROSITE" id="PS00134">
    <property type="entry name" value="TRYPSIN_HIS"/>
    <property type="match status" value="1"/>
</dbReference>
<evidence type="ECO:0000256" key="10">
    <source>
        <dbReference type="PIRNR" id="PIRNR037941"/>
    </source>
</evidence>
<proteinExistence type="inferred from homology"/>
<dbReference type="PROSITE" id="PS50240">
    <property type="entry name" value="TRYPSIN_DOM"/>
    <property type="match status" value="1"/>
</dbReference>
<feature type="transmembrane region" description="Helical" evidence="12">
    <location>
        <begin position="9"/>
        <end position="31"/>
    </location>
</feature>
<keyword evidence="3 12" id="KW-0812">Transmembrane</keyword>
<evidence type="ECO:0000256" key="11">
    <source>
        <dbReference type="PIRSR" id="PIRSR037941-1"/>
    </source>
</evidence>
<dbReference type="GO" id="GO:0006508">
    <property type="term" value="P:proteolysis"/>
    <property type="evidence" value="ECO:0007669"/>
    <property type="project" value="UniProtKB-KW"/>
</dbReference>
<evidence type="ECO:0000256" key="5">
    <source>
        <dbReference type="ARBA" id="ARBA00022825"/>
    </source>
</evidence>
<feature type="active site" description="Charge relay system" evidence="11">
    <location>
        <position position="266"/>
    </location>
</feature>
<keyword evidence="8 10" id="KW-0472">Membrane</keyword>
<dbReference type="STRING" id="8496.A0A151MIY5"/>
<accession>A0A151MIY5</accession>
<dbReference type="InterPro" id="IPR001314">
    <property type="entry name" value="Peptidase_S1A"/>
</dbReference>
<dbReference type="Proteomes" id="UP000050525">
    <property type="component" value="Unassembled WGS sequence"/>
</dbReference>
<keyword evidence="6" id="KW-0735">Signal-anchor</keyword>
<dbReference type="GO" id="GO:0005576">
    <property type="term" value="C:extracellular region"/>
    <property type="evidence" value="ECO:0007669"/>
    <property type="project" value="InterPro"/>
</dbReference>
<evidence type="ECO:0000256" key="3">
    <source>
        <dbReference type="ARBA" id="ARBA00022692"/>
    </source>
</evidence>
<dbReference type="SUPFAM" id="SSF82671">
    <property type="entry name" value="SEA domain"/>
    <property type="match status" value="1"/>
</dbReference>
<evidence type="ECO:0000256" key="1">
    <source>
        <dbReference type="ARBA" id="ARBA00004606"/>
    </source>
</evidence>
<dbReference type="PRINTS" id="PR00722">
    <property type="entry name" value="CHYMOTRYPSIN"/>
</dbReference>
<keyword evidence="7 12" id="KW-1133">Transmembrane helix</keyword>
<dbReference type="eggNOG" id="KOG3627">
    <property type="taxonomic scope" value="Eukaryota"/>
</dbReference>
<dbReference type="SUPFAM" id="SSF50494">
    <property type="entry name" value="Trypsin-like serine proteases"/>
    <property type="match status" value="1"/>
</dbReference>
<organism evidence="15 16">
    <name type="scientific">Alligator mississippiensis</name>
    <name type="common">American alligator</name>
    <dbReference type="NCBI Taxonomy" id="8496"/>
    <lineage>
        <taxon>Eukaryota</taxon>
        <taxon>Metazoa</taxon>
        <taxon>Chordata</taxon>
        <taxon>Craniata</taxon>
        <taxon>Vertebrata</taxon>
        <taxon>Euteleostomi</taxon>
        <taxon>Archelosauria</taxon>
        <taxon>Archosauria</taxon>
        <taxon>Crocodylia</taxon>
        <taxon>Alligatoridae</taxon>
        <taxon>Alligatorinae</taxon>
        <taxon>Alligator</taxon>
    </lineage>
</organism>
<feature type="domain" description="Peptidase S1" evidence="14">
    <location>
        <begin position="179"/>
        <end position="411"/>
    </location>
</feature>
<protein>
    <recommendedName>
        <fullName evidence="10">Transmembrane protease serine</fullName>
        <ecNumber evidence="10">3.4.21.-</ecNumber>
    </recommendedName>
</protein>
<dbReference type="GO" id="GO:0004252">
    <property type="term" value="F:serine-type endopeptidase activity"/>
    <property type="evidence" value="ECO:0007669"/>
    <property type="project" value="UniProtKB-UniRule"/>
</dbReference>
<evidence type="ECO:0000256" key="7">
    <source>
        <dbReference type="ARBA" id="ARBA00022989"/>
    </source>
</evidence>
<dbReference type="InterPro" id="IPR043504">
    <property type="entry name" value="Peptidase_S1_PA_chymotrypsin"/>
</dbReference>
<dbReference type="SMART" id="SM00020">
    <property type="entry name" value="Tryp_SPc"/>
    <property type="match status" value="1"/>
</dbReference>
<evidence type="ECO:0000256" key="8">
    <source>
        <dbReference type="ARBA" id="ARBA00023136"/>
    </source>
</evidence>
<dbReference type="PROSITE" id="PS50024">
    <property type="entry name" value="SEA"/>
    <property type="match status" value="1"/>
</dbReference>
<dbReference type="EC" id="3.4.21.-" evidence="10"/>
<dbReference type="InterPro" id="IPR001254">
    <property type="entry name" value="Trypsin_dom"/>
</dbReference>
<evidence type="ECO:0000256" key="4">
    <source>
        <dbReference type="ARBA" id="ARBA00022801"/>
    </source>
</evidence>
<comment type="caution">
    <text evidence="15">The sequence shown here is derived from an EMBL/GenBank/DDBJ whole genome shotgun (WGS) entry which is preliminary data.</text>
</comment>
<dbReference type="PhylomeDB" id="A0A151MIY5"/>
<gene>
    <name evidence="15" type="primary">TMPRSS11F</name>
    <name evidence="15" type="ORF">Y1Q_0002103</name>
</gene>
<evidence type="ECO:0000256" key="2">
    <source>
        <dbReference type="ARBA" id="ARBA00022670"/>
    </source>
</evidence>
<keyword evidence="4 10" id="KW-0378">Hydrolase</keyword>
<evidence type="ECO:0000313" key="15">
    <source>
        <dbReference type="EMBL" id="KYO24495.1"/>
    </source>
</evidence>
<dbReference type="Gene3D" id="2.40.10.10">
    <property type="entry name" value="Trypsin-like serine proteases"/>
    <property type="match status" value="2"/>
</dbReference>
<evidence type="ECO:0000256" key="6">
    <source>
        <dbReference type="ARBA" id="ARBA00022968"/>
    </source>
</evidence>
<keyword evidence="9" id="KW-1015">Disulfide bond</keyword>
<dbReference type="InterPro" id="IPR009003">
    <property type="entry name" value="Peptidase_S1_PA"/>
</dbReference>
<dbReference type="PIRSF" id="PIRSF037941">
    <property type="entry name" value="TMPRSS11ABCDE"/>
    <property type="match status" value="1"/>
</dbReference>
<dbReference type="InterPro" id="IPR000082">
    <property type="entry name" value="SEA_dom"/>
</dbReference>
<dbReference type="Pfam" id="PF01390">
    <property type="entry name" value="SEA"/>
    <property type="match status" value="1"/>
</dbReference>
<keyword evidence="16" id="KW-1185">Reference proteome</keyword>
<dbReference type="Gene3D" id="3.30.70.960">
    <property type="entry name" value="SEA domain"/>
    <property type="match status" value="1"/>
</dbReference>
<feature type="domain" description="SEA" evidence="13">
    <location>
        <begin position="35"/>
        <end position="153"/>
    </location>
</feature>
<evidence type="ECO:0000256" key="9">
    <source>
        <dbReference type="ARBA" id="ARBA00023157"/>
    </source>
</evidence>
<dbReference type="CDD" id="cd00190">
    <property type="entry name" value="Tryp_SPc"/>
    <property type="match status" value="1"/>
</dbReference>
<dbReference type="AlphaFoldDB" id="A0A151MIY5"/>
<keyword evidence="2 10" id="KW-0645">Protease</keyword>
<dbReference type="GO" id="GO:0005886">
    <property type="term" value="C:plasma membrane"/>
    <property type="evidence" value="ECO:0007669"/>
    <property type="project" value="InterPro"/>
</dbReference>
<reference evidence="15 16" key="1">
    <citation type="journal article" date="2012" name="Genome Biol.">
        <title>Sequencing three crocodilian genomes to illuminate the evolution of archosaurs and amniotes.</title>
        <authorList>
            <person name="St John J.A."/>
            <person name="Braun E.L."/>
            <person name="Isberg S.R."/>
            <person name="Miles L.G."/>
            <person name="Chong A.Y."/>
            <person name="Gongora J."/>
            <person name="Dalzell P."/>
            <person name="Moran C."/>
            <person name="Bed'hom B."/>
            <person name="Abzhanov A."/>
            <person name="Burgess S.C."/>
            <person name="Cooksey A.M."/>
            <person name="Castoe T.A."/>
            <person name="Crawford N.G."/>
            <person name="Densmore L.D."/>
            <person name="Drew J.C."/>
            <person name="Edwards S.V."/>
            <person name="Faircloth B.C."/>
            <person name="Fujita M.K."/>
            <person name="Greenwold M.J."/>
            <person name="Hoffmann F.G."/>
            <person name="Howard J.M."/>
            <person name="Iguchi T."/>
            <person name="Janes D.E."/>
            <person name="Khan S.Y."/>
            <person name="Kohno S."/>
            <person name="de Koning A.J."/>
            <person name="Lance S.L."/>
            <person name="McCarthy F.M."/>
            <person name="McCormack J.E."/>
            <person name="Merchant M.E."/>
            <person name="Peterson D.G."/>
            <person name="Pollock D.D."/>
            <person name="Pourmand N."/>
            <person name="Raney B.J."/>
            <person name="Roessler K.A."/>
            <person name="Sanford J.R."/>
            <person name="Sawyer R.H."/>
            <person name="Schmidt C.J."/>
            <person name="Triplett E.W."/>
            <person name="Tuberville T.D."/>
            <person name="Venegas-Anaya M."/>
            <person name="Howard J.T."/>
            <person name="Jarvis E.D."/>
            <person name="Guillette L.J.Jr."/>
            <person name="Glenn T.C."/>
            <person name="Green R.E."/>
            <person name="Ray D.A."/>
        </authorList>
    </citation>
    <scope>NUCLEOTIDE SEQUENCE [LARGE SCALE GENOMIC DNA]</scope>
    <source>
        <strain evidence="15">KSC_2009_1</strain>
    </source>
</reference>
<evidence type="ECO:0000259" key="13">
    <source>
        <dbReference type="PROSITE" id="PS50024"/>
    </source>
</evidence>
<sequence length="412" mass="46295">MKRLEPWKIALIVLSILAFLALVIGLLVFFLSNEEKRYYTANFKITNRQYHPDFEKQTSEEFRRLSTEIERLITRTFEASILKDRYITSQVVSLSPDPTGVVAQVVLMFQFVSADSQAGNQERVNKVLHTQMKTYTGSLEIDPSSFKLTRVKRESGENLLNNCCGTRMQMVSSVGVARITGGRLAQAGEWPWQASIQLNGMHRCGASIISNTWLVTAAHCFRGVKDPRVWTASFGTVRRPPKERRAIQSIIVHEQYADYLYNHEYDIAVMKLTTPLPFTSEIHSVCLPEPLQVFPENTSCFVTGWGALRDDGQSVNQLRQAEVKIIGTNICNREEVYNGAITPGMVCAGYLEGKIDACQGDSGGPLVTPDSRGIWYLVGIVSWGDECAKPNKPGVYTRVTYYRDWITSKTGL</sequence>
<dbReference type="PANTHER" id="PTHR24252">
    <property type="entry name" value="ACROSIN-RELATED"/>
    <property type="match status" value="1"/>
</dbReference>
<dbReference type="FunFam" id="2.40.10.10:FF:000003">
    <property type="entry name" value="Transmembrane serine protease 3"/>
    <property type="match status" value="1"/>
</dbReference>
<name>A0A151MIY5_ALLMI</name>
<dbReference type="InterPro" id="IPR017329">
    <property type="entry name" value="Pept_S1A_HAT/DESC1"/>
</dbReference>
<comment type="subcellular location">
    <subcellularLocation>
        <location evidence="1">Membrane</location>
        <topology evidence="1">Single-pass type II membrane protein</topology>
    </subcellularLocation>
</comment>
<feature type="active site" description="Charge relay system" evidence="11">
    <location>
        <position position="362"/>
    </location>
</feature>
<dbReference type="InterPro" id="IPR018114">
    <property type="entry name" value="TRYPSIN_HIS"/>
</dbReference>
<dbReference type="Pfam" id="PF00089">
    <property type="entry name" value="Trypsin"/>
    <property type="match status" value="1"/>
</dbReference>
<dbReference type="PANTHER" id="PTHR24252:SF28">
    <property type="entry name" value="TRANSMEMBRANE PROTEASE SERINE 11C ISOFORM X1"/>
    <property type="match status" value="1"/>
</dbReference>
<feature type="active site" description="Charge relay system" evidence="11">
    <location>
        <position position="219"/>
    </location>
</feature>
<comment type="similarity">
    <text evidence="10">Belongs to the peptidase S1 family.</text>
</comment>
<evidence type="ECO:0000313" key="16">
    <source>
        <dbReference type="Proteomes" id="UP000050525"/>
    </source>
</evidence>
<dbReference type="EMBL" id="AKHW03006071">
    <property type="protein sequence ID" value="KYO24495.1"/>
    <property type="molecule type" value="Genomic_DNA"/>
</dbReference>
<dbReference type="PROSITE" id="PS00135">
    <property type="entry name" value="TRYPSIN_SER"/>
    <property type="match status" value="1"/>
</dbReference>
<dbReference type="InterPro" id="IPR036364">
    <property type="entry name" value="SEA_dom_sf"/>
</dbReference>
<evidence type="ECO:0000256" key="12">
    <source>
        <dbReference type="SAM" id="Phobius"/>
    </source>
</evidence>